<sequence>MPLPQLLPPLTSPLEHQTALLADAAVRVRHPGYPPDDNNLLVHFAATDISTDGVQGVTSGIVHCACAIVANNRFDGFLSASQDYAAALQNQVSTQQAGHILPAGDYYFHVPRPDPEATSSITAYPLVPWPVVPNFREWRFPTDQELPAPWLHAAIAPSPVEPGDDAFAAKIRDGSCRVTQHTLALRTAHLVPALEQEWFMRNAMGDYRPSLGRREKVGIQAIDDADNTIMLRADVHLLFDSTQFSIVPKQADTGEWRWTLHACYTTPEVCSVYHNRQLQPLVGICRQYLFARFASDIFPRLAPFFHRSDVARWVVTRDGNTDKVSGSDCFQRFCVNQGRGRSSPSRASKRKMKETNRGEEGDAADSGVGSFAEESSGEEEDGVKGEGNDVDIVSYRDDPFGNKRRAHQQARLDKRLQSGFLRSSKRGAEWDSDEGSADEARRGRKRYRYLGQIHVS</sequence>
<gene>
    <name evidence="3" type="ORF">Tdes44962_MAKER06327</name>
</gene>
<dbReference type="AlphaFoldDB" id="A0A9W7VXQ9"/>
<evidence type="ECO:0000259" key="2">
    <source>
        <dbReference type="Pfam" id="PF13391"/>
    </source>
</evidence>
<accession>A0A9W7VXQ9</accession>
<feature type="region of interest" description="Disordered" evidence="1">
    <location>
        <begin position="337"/>
        <end position="443"/>
    </location>
</feature>
<feature type="domain" description="HNH nuclease" evidence="2">
    <location>
        <begin position="176"/>
        <end position="247"/>
    </location>
</feature>
<dbReference type="Proteomes" id="UP001138500">
    <property type="component" value="Unassembled WGS sequence"/>
</dbReference>
<evidence type="ECO:0000256" key="1">
    <source>
        <dbReference type="SAM" id="MobiDB-lite"/>
    </source>
</evidence>
<reference evidence="3 4" key="1">
    <citation type="journal article" date="2018" name="IMA Fungus">
        <title>IMA Genome-F 10: Nine draft genome sequences of Claviceps purpurea s.lat., including C. arundinis, C. humidiphila, and C. cf. spartinae, pseudomolecules for the pitch canker pathogen Fusarium circinatum, draft genome of Davidsoniella eucalypti, Grosmannia galeiformis, Quambalaria eucalypti, and Teratosphaeria destructans.</title>
        <authorList>
            <person name="Wingfield B.D."/>
            <person name="Liu M."/>
            <person name="Nguyen H.D."/>
            <person name="Lane F.A."/>
            <person name="Morgan S.W."/>
            <person name="De Vos L."/>
            <person name="Wilken P.M."/>
            <person name="Duong T.A."/>
            <person name="Aylward J."/>
            <person name="Coetzee M.P."/>
            <person name="Dadej K."/>
            <person name="De Beer Z.W."/>
            <person name="Findlay W."/>
            <person name="Havenga M."/>
            <person name="Kolarik M."/>
            <person name="Menzies J.G."/>
            <person name="Naidoo K."/>
            <person name="Pochopski O."/>
            <person name="Shoukouhi P."/>
            <person name="Santana Q.C."/>
            <person name="Seifert K.A."/>
            <person name="Soal N."/>
            <person name="Steenkamp E.T."/>
            <person name="Tatham C.T."/>
            <person name="van der Nest M.A."/>
            <person name="Wingfield M.J."/>
        </authorList>
    </citation>
    <scope>NUCLEOTIDE SEQUENCE [LARGE SCALE GENOMIC DNA]</scope>
    <source>
        <strain evidence="3">CMW44962</strain>
    </source>
</reference>
<keyword evidence="4" id="KW-1185">Reference proteome</keyword>
<dbReference type="Pfam" id="PF13391">
    <property type="entry name" value="HNH_2"/>
    <property type="match status" value="1"/>
</dbReference>
<evidence type="ECO:0000313" key="4">
    <source>
        <dbReference type="Proteomes" id="UP001138500"/>
    </source>
</evidence>
<organism evidence="3 4">
    <name type="scientific">Teratosphaeria destructans</name>
    <dbReference type="NCBI Taxonomy" id="418781"/>
    <lineage>
        <taxon>Eukaryota</taxon>
        <taxon>Fungi</taxon>
        <taxon>Dikarya</taxon>
        <taxon>Ascomycota</taxon>
        <taxon>Pezizomycotina</taxon>
        <taxon>Dothideomycetes</taxon>
        <taxon>Dothideomycetidae</taxon>
        <taxon>Mycosphaerellales</taxon>
        <taxon>Teratosphaeriaceae</taxon>
        <taxon>Teratosphaeria</taxon>
    </lineage>
</organism>
<dbReference type="OrthoDB" id="2142759at2759"/>
<comment type="caution">
    <text evidence="3">The sequence shown here is derived from an EMBL/GenBank/DDBJ whole genome shotgun (WGS) entry which is preliminary data.</text>
</comment>
<reference evidence="3 4" key="2">
    <citation type="journal article" date="2021" name="Curr. Genet.">
        <title>Genetic response to nitrogen starvation in the aggressive Eucalyptus foliar pathogen Teratosphaeria destructans.</title>
        <authorList>
            <person name="Havenga M."/>
            <person name="Wingfield B.D."/>
            <person name="Wingfield M.J."/>
            <person name="Dreyer L.L."/>
            <person name="Roets F."/>
            <person name="Aylward J."/>
        </authorList>
    </citation>
    <scope>NUCLEOTIDE SEQUENCE [LARGE SCALE GENOMIC DNA]</scope>
    <source>
        <strain evidence="3">CMW44962</strain>
    </source>
</reference>
<name>A0A9W7VXQ9_9PEZI</name>
<protein>
    <recommendedName>
        <fullName evidence="2">HNH nuclease domain-containing protein</fullName>
    </recommendedName>
</protein>
<proteinExistence type="predicted"/>
<dbReference type="EMBL" id="RIBY02002611">
    <property type="protein sequence ID" value="KAH9808146.1"/>
    <property type="molecule type" value="Genomic_DNA"/>
</dbReference>
<dbReference type="InterPro" id="IPR003615">
    <property type="entry name" value="HNH_nuc"/>
</dbReference>
<evidence type="ECO:0000313" key="3">
    <source>
        <dbReference type="EMBL" id="KAH9808146.1"/>
    </source>
</evidence>